<organism evidence="1 2">
    <name type="scientific">Phaseolus coccineus</name>
    <name type="common">Scarlet runner bean</name>
    <name type="synonym">Phaseolus multiflorus</name>
    <dbReference type="NCBI Taxonomy" id="3886"/>
    <lineage>
        <taxon>Eukaryota</taxon>
        <taxon>Viridiplantae</taxon>
        <taxon>Streptophyta</taxon>
        <taxon>Embryophyta</taxon>
        <taxon>Tracheophyta</taxon>
        <taxon>Spermatophyta</taxon>
        <taxon>Magnoliopsida</taxon>
        <taxon>eudicotyledons</taxon>
        <taxon>Gunneridae</taxon>
        <taxon>Pentapetalae</taxon>
        <taxon>rosids</taxon>
        <taxon>fabids</taxon>
        <taxon>Fabales</taxon>
        <taxon>Fabaceae</taxon>
        <taxon>Papilionoideae</taxon>
        <taxon>50 kb inversion clade</taxon>
        <taxon>NPAAA clade</taxon>
        <taxon>indigoferoid/millettioid clade</taxon>
        <taxon>Phaseoleae</taxon>
        <taxon>Phaseolus</taxon>
    </lineage>
</organism>
<evidence type="ECO:0000313" key="2">
    <source>
        <dbReference type="Proteomes" id="UP001374584"/>
    </source>
</evidence>
<dbReference type="Proteomes" id="UP001374584">
    <property type="component" value="Unassembled WGS sequence"/>
</dbReference>
<dbReference type="AlphaFoldDB" id="A0AAN9QZT7"/>
<name>A0AAN9QZT7_PHACN</name>
<sequence>MLLTKLSRKNVNFSSYIRKIIMNKFKCDFGRLDEPSLWLSSGLNSLAKSTRSGPKRHLCDGLIRIALRSELGRPNGQSSPKPMLD</sequence>
<reference evidence="1 2" key="1">
    <citation type="submission" date="2024-01" db="EMBL/GenBank/DDBJ databases">
        <title>The genomes of 5 underutilized Papilionoideae crops provide insights into root nodulation and disease resistanc.</title>
        <authorList>
            <person name="Jiang F."/>
        </authorList>
    </citation>
    <scope>NUCLEOTIDE SEQUENCE [LARGE SCALE GENOMIC DNA]</scope>
    <source>
        <strain evidence="1">JINMINGXINNONG_FW02</strain>
        <tissue evidence="1">Leaves</tissue>
    </source>
</reference>
<evidence type="ECO:0000313" key="1">
    <source>
        <dbReference type="EMBL" id="KAK7353451.1"/>
    </source>
</evidence>
<keyword evidence="2" id="KW-1185">Reference proteome</keyword>
<protein>
    <submittedName>
        <fullName evidence="1">Uncharacterized protein</fullName>
    </submittedName>
</protein>
<comment type="caution">
    <text evidence="1">The sequence shown here is derived from an EMBL/GenBank/DDBJ whole genome shotgun (WGS) entry which is preliminary data.</text>
</comment>
<proteinExistence type="predicted"/>
<gene>
    <name evidence="1" type="ORF">VNO80_18898</name>
</gene>
<accession>A0AAN9QZT7</accession>
<dbReference type="EMBL" id="JAYMYR010000007">
    <property type="protein sequence ID" value="KAK7353451.1"/>
    <property type="molecule type" value="Genomic_DNA"/>
</dbReference>